<feature type="region of interest" description="Disordered" evidence="1">
    <location>
        <begin position="1519"/>
        <end position="1543"/>
    </location>
</feature>
<evidence type="ECO:0000256" key="1">
    <source>
        <dbReference type="SAM" id="MobiDB-lite"/>
    </source>
</evidence>
<proteinExistence type="predicted"/>
<organism evidence="2 3">
    <name type="scientific">Prototheca wickerhamii</name>
    <dbReference type="NCBI Taxonomy" id="3111"/>
    <lineage>
        <taxon>Eukaryota</taxon>
        <taxon>Viridiplantae</taxon>
        <taxon>Chlorophyta</taxon>
        <taxon>core chlorophytes</taxon>
        <taxon>Trebouxiophyceae</taxon>
        <taxon>Chlorellales</taxon>
        <taxon>Chlorellaceae</taxon>
        <taxon>Prototheca</taxon>
    </lineage>
</organism>
<feature type="compositionally biased region" description="Low complexity" evidence="1">
    <location>
        <begin position="879"/>
        <end position="888"/>
    </location>
</feature>
<feature type="region of interest" description="Disordered" evidence="1">
    <location>
        <begin position="2104"/>
        <end position="2130"/>
    </location>
</feature>
<dbReference type="InterPro" id="IPR039782">
    <property type="entry name" value="VPS13B"/>
</dbReference>
<dbReference type="PANTHER" id="PTHR12517:SF0">
    <property type="entry name" value="INTERMEMBRANE LIPID TRANSFER PROTEIN VPS13B"/>
    <property type="match status" value="1"/>
</dbReference>
<evidence type="ECO:0000313" key="2">
    <source>
        <dbReference type="EMBL" id="KAK2078118.1"/>
    </source>
</evidence>
<accession>A0AAD9IIE0</accession>
<sequence length="2709" mass="282322">MASAVLTPLVTRLLRSFIKSSEGSDASSLKVSFSARGTLLLQHLELDLESLVPGLAVRRARAGALEIRIPWTSLASQPIQVVLTGVDIELGPLDPAAGDGHPAAQPERRAPEPPPASSGAAGWLSGALHSWLLRALCNLSVTLKHVSLRWADASGGCLLSCAFQNLDLYSEDVSEVASMEAPEAWLAKRLRLANFSVSLAGSPTSRSHALVLPEASLSLLAPIFAFIDGWETEEGDDKGALDALPTAFVHLAIVEPRADVSDAQLASLRLAISQFQARGADLLALESSAGSQARSEIDPLLLALSSLASQLEIRSVWTERQPERLELDLSRVQLLCSLVAGCGDVGGLDRHAGMRRAPVAQGGPEAGPVWQEALALWPDLADPAEAPRPALRAIAVARRQGEGQSPQLDVQASIGRLRCALAPRLLSLLQMALGGGGPAAAGDLAEAPAGSDLVSPQAAAEGPAGDGLQAKGSNPTLPAPLPDAKPGIGSVDIAAASVEVAYEFRFGGWIVGHSADGGPETNWLAEPVDLSIAATPVEQPASQDEAPVQRLAITLGDCGITLDQEQLSIMLDRAPFNSACEPGWLQAVTVTFGSIAVHQEAHGWGAACPHIHATVVSCTQKLYLRLERPSWLDGPRRSPSTGPLFAESSPAALRWAIGVPVLDLALEDAGGKEAQLCSATDIGLEACGTEGATTLTRLAVGDVQGQWTAQTVRAATELAGAVAARPMVAGEALMTDQVLGVAVDEVPGTTLLDLKGLRLVLSSQRDALDEGEIAASAPAQQLKEAGQDLIFELEGLHYGQDPSQTVKCRLHSATVMASQGQTLLRVGQSGADSPALECTRFVREDHERTSAQLGVVCGAVDSGALSALRWWLAAAMGGPSAGPSVPSADPTEPTARDASAAPSLVERPRQFRLACRGVNLHLAEDTSVSAPAHGLWLATEDVSGTLVTGPAAAEGRPWLSRSARWTQVDASVLGLTLAVTARAAAAGAPETTSTAWSPPAGHAIEALCLAPFDVHAEAVRLEPGQGALSTSAGQVLVRDFRFLVSQDRVAAVTSVLRAFRRDAYPDDLVSGLFVLEAADAAELPPLGIRMWGEPPSSGAGEARQYLQWRYPRPRAVRALAFRALATEVVHAGFELLGQPDAASPARAQTLHIQERRVADDQDLTPGWILLAGAPPSRVRWEDEQAGAAGCTLWTLCWRSNALTPARVLARLQVNEPAAAGGLGPLAPRWSAALRVDSLGGEFHDAAGRALAAAQVDDLQVGAGVFAGDRGAGGLISGRLAVQVVDPSTQTLLELLEPARDLNHAAPAPLPCELRALLGSWACPPPGHAALDVRCAGLLRANVWPWTIAGVKQALAAFDASTPASPAAPMVLINGTSGLALLARQELVGADQERPRSVTSVAPGTDLPFLWPMAPREVRGAKRRLQVAVRPVQGAGRETDAIQGDNDLAWSQPIDIMLLEDQWVVAPVRTSAATAAMGIPLQITATKDAHGALRVRFDPGLGVQNDTPWPLVLALSTRATDERAGRGGPAAQPSPGARSAAEGRDDAWPRWRVWLDGGWSRPVDLVGAPAPTGLLDRDWRQQPAPPFVELWPAATRGAGAAVFVRSVRLCFPARLRNELPFAVQAATQALLSNQARGPSGAAARLPALDWRQRLDPGDTADLGVAVTGGVACLLSSAVAGEETGEQPASTSAVVAGKPPSAAHPRHIAIVLPPLSTNDAEALPATSIVGQTATASLLGYAPTHAARPGEWAEATIAQGGESAFPPESSGVPCRLVTHLGPRGLGEPDQLLLRLVPCCRLINQLGVAVALEPRQHGAAVPASPAAVVPPGLTCPAGQRLWRAPGLEGLESDAPPRLSLALYPRSDGGGADPRPFATHDLCLQDPDHPESSGAAADSRRNWRQHVILRREDPTGVLETAIVVRVAQSEDSKGANQCFSDVLLLGCWEITLSHALFVSNLFEASIWARAAGAAVDLEASGARLAWRAELQEGTTRGLLLGVSVPGLRPAPREASAGAVQLPMPRLEFALGPVRDEGPDAFFWGPTVVPGQVRGRRRFYLTPGDNQRAAPAMVTWRVVEAEDRFHLVLFQYVALAPGERVECELYPRRLTPDAHEPSSPVLSPRRAPAQQTAWDDSEDEDAFLDGLQVSDPGVRSQRVALKDESICAALSWRCGGAYLTLLEGGSRFGSQKSLTLLGREGSERGFPSSALSRVPEGDDGPGSLSCSFRADRIELALWDDERGLLTGGTGEGAEEDPGVNGWDAFGAGGVARPPARCAGAEARLGARAVQLDVLALGGPARGRDPGAAGPAARRGRAPGRRGRGGVLGGAFDPGVGAPWLALDVRRALSDPPRPASFRNTWVESARLRLPPLAVSVDDGVARLAERAQRALRSAAAAPSDPGWRLRVEAAGAAASRLYLSDCQLASICLLLDVHLPAGTGGLPGAAGRPRMLGSLALLFNPTGLVSALRRGVRDLWALPLAAVSQGKSAGHVLAGVGLGSASLLRNVSAWSLMSISGFSYAAARAVNGAVDLGRAAERDPSVLGAVGRSVLAPITGALGLLGAVTAGIASSAGLSDEAAALRPLRRVGSGSGKGRTASAGALHSCPCRARVALKGAEAASEDALLELRAPGLLVVRVFDNQRRGEAGPLVLAVGASTIVTRTGPLEVRVEGPVAMSSAHDATQIAGSRRGTARLQLESASSTDALVSWLRRLGAH</sequence>
<feature type="region of interest" description="Disordered" evidence="1">
    <location>
        <begin position="879"/>
        <end position="901"/>
    </location>
</feature>
<comment type="caution">
    <text evidence="2">The sequence shown here is derived from an EMBL/GenBank/DDBJ whole genome shotgun (WGS) entry which is preliminary data.</text>
</comment>
<feature type="region of interest" description="Disordered" evidence="1">
    <location>
        <begin position="2194"/>
        <end position="2216"/>
    </location>
</feature>
<evidence type="ECO:0000313" key="3">
    <source>
        <dbReference type="Proteomes" id="UP001255856"/>
    </source>
</evidence>
<dbReference type="EMBL" id="JASFZW010000005">
    <property type="protein sequence ID" value="KAK2078118.1"/>
    <property type="molecule type" value="Genomic_DNA"/>
</dbReference>
<name>A0AAD9IIE0_PROWI</name>
<feature type="compositionally biased region" description="Basic residues" evidence="1">
    <location>
        <begin position="2307"/>
        <end position="2317"/>
    </location>
</feature>
<feature type="region of interest" description="Disordered" evidence="1">
    <location>
        <begin position="452"/>
        <end position="483"/>
    </location>
</feature>
<feature type="region of interest" description="Disordered" evidence="1">
    <location>
        <begin position="94"/>
        <end position="118"/>
    </location>
</feature>
<keyword evidence="3" id="KW-1185">Reference proteome</keyword>
<reference evidence="2" key="1">
    <citation type="submission" date="2021-01" db="EMBL/GenBank/DDBJ databases">
        <authorList>
            <person name="Eckstrom K.M.E."/>
        </authorList>
    </citation>
    <scope>NUCLEOTIDE SEQUENCE</scope>
    <source>
        <strain evidence="2">UVCC 0001</strain>
    </source>
</reference>
<protein>
    <submittedName>
        <fullName evidence="2">Uncharacterized protein</fullName>
    </submittedName>
</protein>
<feature type="region of interest" description="Disordered" evidence="1">
    <location>
        <begin position="2293"/>
        <end position="2322"/>
    </location>
</feature>
<gene>
    <name evidence="2" type="ORF">QBZ16_003986</name>
</gene>
<dbReference type="PANTHER" id="PTHR12517">
    <property type="entry name" value="VACUOLAR PROTEIN SORTING-ASSOCIATED PROTEIN 13B"/>
    <property type="match status" value="1"/>
</dbReference>
<dbReference type="Proteomes" id="UP001255856">
    <property type="component" value="Unassembled WGS sequence"/>
</dbReference>